<accession>A0ABS2GJ76</accession>
<organism evidence="1 2">
    <name type="scientific">Hydrogenoanaerobacterium saccharovorans</name>
    <dbReference type="NCBI Taxonomy" id="474960"/>
    <lineage>
        <taxon>Bacteria</taxon>
        <taxon>Bacillati</taxon>
        <taxon>Bacillota</taxon>
        <taxon>Clostridia</taxon>
        <taxon>Eubacteriales</taxon>
        <taxon>Oscillospiraceae</taxon>
        <taxon>Hydrogenoanaerobacterium</taxon>
    </lineage>
</organism>
<keyword evidence="2" id="KW-1185">Reference proteome</keyword>
<evidence type="ECO:0008006" key="3">
    <source>
        <dbReference type="Google" id="ProtNLM"/>
    </source>
</evidence>
<evidence type="ECO:0000313" key="1">
    <source>
        <dbReference type="EMBL" id="MBM6922176.1"/>
    </source>
</evidence>
<evidence type="ECO:0000313" key="2">
    <source>
        <dbReference type="Proteomes" id="UP000724149"/>
    </source>
</evidence>
<name>A0ABS2GJ76_9FIRM</name>
<comment type="caution">
    <text evidence="1">The sequence shown here is derived from an EMBL/GenBank/DDBJ whole genome shotgun (WGS) entry which is preliminary data.</text>
</comment>
<reference evidence="1 2" key="1">
    <citation type="journal article" date="2021" name="Sci. Rep.">
        <title>The distribution of antibiotic resistance genes in chicken gut microbiota commensals.</title>
        <authorList>
            <person name="Juricova H."/>
            <person name="Matiasovicova J."/>
            <person name="Kubasova T."/>
            <person name="Cejkova D."/>
            <person name="Rychlik I."/>
        </authorList>
    </citation>
    <scope>NUCLEOTIDE SEQUENCE [LARGE SCALE GENOMIC DNA]</scope>
    <source>
        <strain evidence="1 2">An564</strain>
    </source>
</reference>
<dbReference type="RefSeq" id="WP_204719205.1">
    <property type="nucleotide sequence ID" value="NZ_JACSNR010000001.1"/>
</dbReference>
<gene>
    <name evidence="1" type="ORF">H9X81_00515</name>
</gene>
<proteinExistence type="predicted"/>
<sequence length="210" mass="23161">MTESRKQTDRLRQLQELRAFLDTQIEELTARENHRQLELCCSADKTLAGAGEPVLLCGVIHNSGCEPVEDLHLEFRLPEGLRLLPEGKNCPCCRRLPVPVLDLARLAPGETRALSVRVVADQLPAENPLQVFLDCTADGEPCPGASLSLWLTDRSCSRKQAGCGMADALAQWSLAQLFGLSECEIALLLEYLQEHRETLLEVAAGNRCDD</sequence>
<protein>
    <recommendedName>
        <fullName evidence="3">DUF11 domain-containing protein</fullName>
    </recommendedName>
</protein>
<dbReference type="Proteomes" id="UP000724149">
    <property type="component" value="Unassembled WGS sequence"/>
</dbReference>
<dbReference type="EMBL" id="JACSNR010000001">
    <property type="protein sequence ID" value="MBM6922176.1"/>
    <property type="molecule type" value="Genomic_DNA"/>
</dbReference>